<comment type="caution">
    <text evidence="1">The sequence shown here is derived from an EMBL/GenBank/DDBJ whole genome shotgun (WGS) entry which is preliminary data.</text>
</comment>
<sequence length="368" mass="39802">MLHSSAAAEEIVRYPEELDEQLDIVNCDGGGLERHKSSQLLIAPSARAGRNRMPHVHVAAKHMKMSIANTTGSGISRPEMRFPLLLLSHVRISIQGLWPNRHNGDREGSPRIGEDEEIKLCMCASVSTAACMGAPTNVLSPHAPPCPLTHNSFHIPWALETHPDLATEAKGEPATERKSLHAMPTAWDTLESSACHLCSQFRDYGLGFEAAGVVERFSRRACPDVTPDEAPDVDRRGRFLAGRSEVGIRPGASGVSSPSGEIALRVPPTVTDPSDAGFEFSAEFTVPPQIGISLSLWNPGHMGMNDILEEAMRTSRTMALPMSFETPLMPAGRPRPSNEGLSDIVTNDVASVAISPQILTRRTVNANF</sequence>
<proteinExistence type="predicted"/>
<dbReference type="Proteomes" id="UP000652219">
    <property type="component" value="Unassembled WGS sequence"/>
</dbReference>
<gene>
    <name evidence="1" type="ORF">CSOJ01_02200</name>
</gene>
<dbReference type="AlphaFoldDB" id="A0A8H6JSA8"/>
<evidence type="ECO:0000313" key="1">
    <source>
        <dbReference type="EMBL" id="KAF6817763.1"/>
    </source>
</evidence>
<organism evidence="1 2">
    <name type="scientific">Colletotrichum sojae</name>
    <dbReference type="NCBI Taxonomy" id="2175907"/>
    <lineage>
        <taxon>Eukaryota</taxon>
        <taxon>Fungi</taxon>
        <taxon>Dikarya</taxon>
        <taxon>Ascomycota</taxon>
        <taxon>Pezizomycotina</taxon>
        <taxon>Sordariomycetes</taxon>
        <taxon>Hypocreomycetidae</taxon>
        <taxon>Glomerellales</taxon>
        <taxon>Glomerellaceae</taxon>
        <taxon>Colletotrichum</taxon>
        <taxon>Colletotrichum orchidearum species complex</taxon>
    </lineage>
</organism>
<keyword evidence="2" id="KW-1185">Reference proteome</keyword>
<accession>A0A8H6JSA8</accession>
<dbReference type="EMBL" id="WIGN01000019">
    <property type="protein sequence ID" value="KAF6817763.1"/>
    <property type="molecule type" value="Genomic_DNA"/>
</dbReference>
<reference evidence="1 2" key="1">
    <citation type="journal article" date="2020" name="Phytopathology">
        <title>Genome Sequence Resources of Colletotrichum truncatum, C. plurivorum, C. musicola, and C. sojae: Four Species Pathogenic to Soybean (Glycine max).</title>
        <authorList>
            <person name="Rogerio F."/>
            <person name="Boufleur T.R."/>
            <person name="Ciampi-Guillardi M."/>
            <person name="Sukno S.A."/>
            <person name="Thon M.R."/>
            <person name="Massola Junior N.S."/>
            <person name="Baroncelli R."/>
        </authorList>
    </citation>
    <scope>NUCLEOTIDE SEQUENCE [LARGE SCALE GENOMIC DNA]</scope>
    <source>
        <strain evidence="1 2">LFN0009</strain>
    </source>
</reference>
<protein>
    <submittedName>
        <fullName evidence="1">Uncharacterized protein</fullName>
    </submittedName>
</protein>
<evidence type="ECO:0000313" key="2">
    <source>
        <dbReference type="Proteomes" id="UP000652219"/>
    </source>
</evidence>
<name>A0A8H6JSA8_9PEZI</name>